<proteinExistence type="predicted"/>
<comment type="caution">
    <text evidence="1">The sequence shown here is derived from an EMBL/GenBank/DDBJ whole genome shotgun (WGS) entry which is preliminary data.</text>
</comment>
<organism evidence="1">
    <name type="scientific">marine sediment metagenome</name>
    <dbReference type="NCBI Taxonomy" id="412755"/>
    <lineage>
        <taxon>unclassified sequences</taxon>
        <taxon>metagenomes</taxon>
        <taxon>ecological metagenomes</taxon>
    </lineage>
</organism>
<protein>
    <submittedName>
        <fullName evidence="1">Uncharacterized protein</fullName>
    </submittedName>
</protein>
<accession>X1U2E6</accession>
<feature type="non-terminal residue" evidence="1">
    <location>
        <position position="236"/>
    </location>
</feature>
<dbReference type="EMBL" id="BARW01033620">
    <property type="protein sequence ID" value="GAJ11743.1"/>
    <property type="molecule type" value="Genomic_DNA"/>
</dbReference>
<name>X1U2E6_9ZZZZ</name>
<evidence type="ECO:0000313" key="1">
    <source>
        <dbReference type="EMBL" id="GAJ11743.1"/>
    </source>
</evidence>
<gene>
    <name evidence="1" type="ORF">S12H4_52915</name>
</gene>
<dbReference type="AlphaFoldDB" id="X1U2E6"/>
<feature type="non-terminal residue" evidence="1">
    <location>
        <position position="1"/>
    </location>
</feature>
<sequence length="236" mass="27434">LEFALEILKILINENELDLIFAFKRQVSQTMEQLKKSSKMDENEIIKKVESLAKKGLIFDQPSSKGIVVYRLLPLLNVGVFEYTFMKKLEFSEKEKKFAILFEKLFDEYKEFVQDNYDTITPFLQTMPPVDRTIPIVEKNIEGKDIQISINKELEVPKEEVLLAQNVEEIINKFDDIAVGYCYCRHHKDLLGDSCKINAPRENCFTFGKSARFTTKQGFARMVTKDEALKILRDAE</sequence>
<reference evidence="1" key="1">
    <citation type="journal article" date="2014" name="Front. Microbiol.">
        <title>High frequency of phylogenetically diverse reductive dehalogenase-homologous genes in deep subseafloor sedimentary metagenomes.</title>
        <authorList>
            <person name="Kawai M."/>
            <person name="Futagami T."/>
            <person name="Toyoda A."/>
            <person name="Takaki Y."/>
            <person name="Nishi S."/>
            <person name="Hori S."/>
            <person name="Arai W."/>
            <person name="Tsubouchi T."/>
            <person name="Morono Y."/>
            <person name="Uchiyama I."/>
            <person name="Ito T."/>
            <person name="Fujiyama A."/>
            <person name="Inagaki F."/>
            <person name="Takami H."/>
        </authorList>
    </citation>
    <scope>NUCLEOTIDE SEQUENCE</scope>
    <source>
        <strain evidence="1">Expedition CK06-06</strain>
    </source>
</reference>